<evidence type="ECO:0000313" key="3">
    <source>
        <dbReference type="Proteomes" id="UP000242287"/>
    </source>
</evidence>
<feature type="non-terminal residue" evidence="2">
    <location>
        <position position="1"/>
    </location>
</feature>
<dbReference type="EMBL" id="KZ301974">
    <property type="protein sequence ID" value="PFH53344.1"/>
    <property type="molecule type" value="Genomic_DNA"/>
</dbReference>
<gene>
    <name evidence="2" type="ORF">AMATHDRAFT_137874</name>
</gene>
<dbReference type="Proteomes" id="UP000242287">
    <property type="component" value="Unassembled WGS sequence"/>
</dbReference>
<accession>A0A2A9NVE9</accession>
<dbReference type="OrthoDB" id="2945238at2759"/>
<sequence length="259" mass="29251">ARRRSVSDVNLDLEDILRRCAVQPIDQSSLTELQEIEKEHGPPLYAIKKIIRSVRLAVRELVDDSEKLLETELYLLWLEGYQPVLTAVENILSAKLPGTRRRVPGLGWICFTILYHLIDEYVSEVNAHQDGWSHRSMGLGPSDHPSTMSLAEESKDSSADERSEVALANAGALFNQYDTVMAMAVRRYKAECGKTKRVACSIGRKECALGSSCCLLCEQTGFGSDGVTENMLLTRTRALMRRWRNEVNSDYYIFKIQAY</sequence>
<protein>
    <submittedName>
        <fullName evidence="2">Uncharacterized protein</fullName>
    </submittedName>
</protein>
<dbReference type="AlphaFoldDB" id="A0A2A9NVE9"/>
<evidence type="ECO:0000313" key="2">
    <source>
        <dbReference type="EMBL" id="PFH53344.1"/>
    </source>
</evidence>
<name>A0A2A9NVE9_9AGAR</name>
<proteinExistence type="predicted"/>
<feature type="region of interest" description="Disordered" evidence="1">
    <location>
        <begin position="136"/>
        <end position="161"/>
    </location>
</feature>
<feature type="compositionally biased region" description="Basic and acidic residues" evidence="1">
    <location>
        <begin position="152"/>
        <end position="161"/>
    </location>
</feature>
<evidence type="ECO:0000256" key="1">
    <source>
        <dbReference type="SAM" id="MobiDB-lite"/>
    </source>
</evidence>
<reference evidence="2 3" key="1">
    <citation type="submission" date="2014-02" db="EMBL/GenBank/DDBJ databases">
        <title>Transposable element dynamics among asymbiotic and ectomycorrhizal Amanita fungi.</title>
        <authorList>
            <consortium name="DOE Joint Genome Institute"/>
            <person name="Hess J."/>
            <person name="Skrede I."/>
            <person name="Wolfe B."/>
            <person name="LaButti K."/>
            <person name="Ohm R.A."/>
            <person name="Grigoriev I.V."/>
            <person name="Pringle A."/>
        </authorList>
    </citation>
    <scope>NUCLEOTIDE SEQUENCE [LARGE SCALE GENOMIC DNA]</scope>
    <source>
        <strain evidence="2 3">SKay4041</strain>
    </source>
</reference>
<organism evidence="2 3">
    <name type="scientific">Amanita thiersii Skay4041</name>
    <dbReference type="NCBI Taxonomy" id="703135"/>
    <lineage>
        <taxon>Eukaryota</taxon>
        <taxon>Fungi</taxon>
        <taxon>Dikarya</taxon>
        <taxon>Basidiomycota</taxon>
        <taxon>Agaricomycotina</taxon>
        <taxon>Agaricomycetes</taxon>
        <taxon>Agaricomycetidae</taxon>
        <taxon>Agaricales</taxon>
        <taxon>Pluteineae</taxon>
        <taxon>Amanitaceae</taxon>
        <taxon>Amanita</taxon>
    </lineage>
</organism>
<keyword evidence="3" id="KW-1185">Reference proteome</keyword>